<keyword evidence="2" id="KW-0288">FMN</keyword>
<feature type="domain" description="NADPH-dependent FMN reductase-like" evidence="3">
    <location>
        <begin position="1"/>
        <end position="154"/>
    </location>
</feature>
<dbReference type="InterPro" id="IPR005025">
    <property type="entry name" value="FMN_Rdtase-like_dom"/>
</dbReference>
<evidence type="ECO:0000313" key="5">
    <source>
        <dbReference type="Proteomes" id="UP000002534"/>
    </source>
</evidence>
<evidence type="ECO:0000256" key="2">
    <source>
        <dbReference type="ARBA" id="ARBA00022643"/>
    </source>
</evidence>
<reference evidence="4 5" key="2">
    <citation type="journal article" date="2012" name="BMC Genomics">
        <title>The genome of Pelobacter carbinolicus reveals surprising metabolic capabilities and physiological features.</title>
        <authorList>
            <person name="Aklujkar M."/>
            <person name="Haveman S.A."/>
            <person name="Didonato R.Jr."/>
            <person name="Chertkov O."/>
            <person name="Han C.S."/>
            <person name="Land M.L."/>
            <person name="Brown P."/>
            <person name="Lovley D.R."/>
        </authorList>
    </citation>
    <scope>NUCLEOTIDE SEQUENCE [LARGE SCALE GENOMIC DNA]</scope>
    <source>
        <strain evidence="5">DSM 2380 / NBRC 103641 / GraBd1</strain>
    </source>
</reference>
<sequence length="206" mass="22555">MNVLLINGSPHANGCTQTALNEIAGELTKNDVDSSMLHIGKEGIKGCTACMGCVKTGYCVFKDDKVNECIDLLKQADGLIVGSPVYFAGPNASLCGFLDRVFYQKADPYAFKPGAAIVSSRRGGTSAAFDRLNKYFTFAQMPLVSSHYWNSVHGTNADELKQDVEGLQIMRILARNMAWLLKCIDNAKGTVPYPTLEKRTKMSFIR</sequence>
<protein>
    <submittedName>
        <fullName evidence="4">Flavodoxin, putative</fullName>
    </submittedName>
</protein>
<accession>Q3A858</accession>
<dbReference type="Gene3D" id="3.40.50.360">
    <property type="match status" value="1"/>
</dbReference>
<dbReference type="EMBL" id="CP000142">
    <property type="protein sequence ID" value="ABA87434.1"/>
    <property type="molecule type" value="Genomic_DNA"/>
</dbReference>
<dbReference type="SUPFAM" id="SSF52218">
    <property type="entry name" value="Flavoproteins"/>
    <property type="match status" value="1"/>
</dbReference>
<organism evidence="4 5">
    <name type="scientific">Syntrophotalea carbinolica (strain DSM 2380 / NBRC 103641 / GraBd1)</name>
    <name type="common">Pelobacter carbinolicus</name>
    <dbReference type="NCBI Taxonomy" id="338963"/>
    <lineage>
        <taxon>Bacteria</taxon>
        <taxon>Pseudomonadati</taxon>
        <taxon>Thermodesulfobacteriota</taxon>
        <taxon>Desulfuromonadia</taxon>
        <taxon>Desulfuromonadales</taxon>
        <taxon>Syntrophotaleaceae</taxon>
        <taxon>Syntrophotalea</taxon>
    </lineage>
</organism>
<dbReference type="HOGENOM" id="CLU_050993_3_3_7"/>
<evidence type="ECO:0000256" key="1">
    <source>
        <dbReference type="ARBA" id="ARBA00022630"/>
    </source>
</evidence>
<dbReference type="OrthoDB" id="9790975at2"/>
<dbReference type="PANTHER" id="PTHR43278:SF4">
    <property type="entry name" value="NAD(P)H-DEPENDENT FMN-CONTAINING OXIDOREDUCTASE YWQN-RELATED"/>
    <property type="match status" value="1"/>
</dbReference>
<dbReference type="InterPro" id="IPR051796">
    <property type="entry name" value="ISF_SsuE-like"/>
</dbReference>
<dbReference type="PANTHER" id="PTHR43278">
    <property type="entry name" value="NAD(P)H-DEPENDENT FMN-CONTAINING OXIDOREDUCTASE YWQN-RELATED"/>
    <property type="match status" value="1"/>
</dbReference>
<dbReference type="InterPro" id="IPR029039">
    <property type="entry name" value="Flavoprotein-like_sf"/>
</dbReference>
<name>Q3A858_SYNC1</name>
<reference evidence="5" key="1">
    <citation type="submission" date="2005-10" db="EMBL/GenBank/DDBJ databases">
        <title>Complete sequence of Pelobacter carbinolicus DSM 2380.</title>
        <authorList>
            <person name="Copeland A."/>
            <person name="Lucas S."/>
            <person name="Lapidus A."/>
            <person name="Barry K."/>
            <person name="Detter J.C."/>
            <person name="Glavina T."/>
            <person name="Hammon N."/>
            <person name="Israni S."/>
            <person name="Pitluck S."/>
            <person name="Chertkov O."/>
            <person name="Schmutz J."/>
            <person name="Larimer F."/>
            <person name="Land M."/>
            <person name="Kyrpides N."/>
            <person name="Ivanova N."/>
            <person name="Richardson P."/>
        </authorList>
    </citation>
    <scope>NUCLEOTIDE SEQUENCE [LARGE SCALE GENOMIC DNA]</scope>
    <source>
        <strain evidence="5">DSM 2380 / NBRC 103641 / GraBd1</strain>
    </source>
</reference>
<dbReference type="RefSeq" id="WP_011339831.1">
    <property type="nucleotide sequence ID" value="NC_007498.2"/>
</dbReference>
<evidence type="ECO:0000259" key="3">
    <source>
        <dbReference type="Pfam" id="PF03358"/>
    </source>
</evidence>
<keyword evidence="1" id="KW-0285">Flavoprotein</keyword>
<dbReference type="AlphaFoldDB" id="Q3A858"/>
<evidence type="ECO:0000313" key="4">
    <source>
        <dbReference type="EMBL" id="ABA87434.1"/>
    </source>
</evidence>
<dbReference type="Pfam" id="PF03358">
    <property type="entry name" value="FMN_red"/>
    <property type="match status" value="1"/>
</dbReference>
<gene>
    <name evidence="4" type="ordered locus">Pcar_0173</name>
</gene>
<dbReference type="Proteomes" id="UP000002534">
    <property type="component" value="Chromosome"/>
</dbReference>
<dbReference type="KEGG" id="pca:Pcar_0173"/>
<dbReference type="STRING" id="338963.Pcar_0173"/>
<dbReference type="GO" id="GO:0016491">
    <property type="term" value="F:oxidoreductase activity"/>
    <property type="evidence" value="ECO:0007669"/>
    <property type="project" value="InterPro"/>
</dbReference>
<keyword evidence="5" id="KW-1185">Reference proteome</keyword>
<proteinExistence type="predicted"/>
<dbReference type="eggNOG" id="COG0655">
    <property type="taxonomic scope" value="Bacteria"/>
</dbReference>